<evidence type="ECO:0000313" key="4">
    <source>
        <dbReference type="EMBL" id="CAI8601975.1"/>
    </source>
</evidence>
<sequence>MRLRICSTQLQALTQETETLVKQAVNLATRRGHSQVTPLHLATIMLSNSTSLLHKACLQCHSHPLQFKALEICFNVSLNRLPTSTISSPLLSSPPYSSPSLSNSLVATFKRAQGHQRRATSIESQQQSILALKIEVEQLIISILDDPCISRVMREAGFSSLLVKTKVEQALISQSKDNTYKPQLHGANNVSSSRSFNQLHGSIDHFTTCVGSLNLTLSLDSNFQAQERSKVKFKDESFEDGDKVNKHIALPTWLQNCKEARVQTMENQVLSNRNSSPNSGSSSEEVDGLKRSQMLNELNDENMKILCDALEKKVPNEKRRLTKEIASTVLLCRSGMRKGGEKDNYLVKRDGKQETWMLFVGDDSQAKELISKELAKVVFGSYNDFVTIGISSFSCKGSEESKKKRLRDEFGGSYIQRFGEGVNENPHRVFYMEDFEQVDYFTQKGIRKAIENGSITLPCGAEYVSLKDAIVIFSCETASSYVDNMEETKTSLSLDLNIAIEVDEQNVLGDFGILELVDKQIYFEKQEQTC</sequence>
<keyword evidence="1" id="KW-0677">Repeat</keyword>
<evidence type="ECO:0000256" key="2">
    <source>
        <dbReference type="SAM" id="MobiDB-lite"/>
    </source>
</evidence>
<dbReference type="PANTHER" id="PTHR43572:SF78">
    <property type="entry name" value="CLP R DOMAIN-CONTAINING PROTEIN"/>
    <property type="match status" value="1"/>
</dbReference>
<dbReference type="InterPro" id="IPR036628">
    <property type="entry name" value="Clp_N_dom_sf"/>
</dbReference>
<protein>
    <recommendedName>
        <fullName evidence="3">Clp R domain-containing protein</fullName>
    </recommendedName>
</protein>
<dbReference type="PANTHER" id="PTHR43572">
    <property type="entry name" value="CHAPERONE PROTEIN CLPD, CHLOROPLASTIC"/>
    <property type="match status" value="1"/>
</dbReference>
<dbReference type="Gene3D" id="1.10.1780.10">
    <property type="entry name" value="Clp, N-terminal domain"/>
    <property type="match status" value="1"/>
</dbReference>
<dbReference type="AlphaFoldDB" id="A0AAV0ZUA5"/>
<dbReference type="SUPFAM" id="SSF81923">
    <property type="entry name" value="Double Clp-N motif"/>
    <property type="match status" value="1"/>
</dbReference>
<dbReference type="Pfam" id="PF02861">
    <property type="entry name" value="Clp_N"/>
    <property type="match status" value="1"/>
</dbReference>
<dbReference type="Proteomes" id="UP001157006">
    <property type="component" value="Chromosome 3"/>
</dbReference>
<dbReference type="PROSITE" id="PS51903">
    <property type="entry name" value="CLP_R"/>
    <property type="match status" value="1"/>
</dbReference>
<dbReference type="InterPro" id="IPR004176">
    <property type="entry name" value="Clp_R_N"/>
</dbReference>
<name>A0AAV0ZUA5_VICFA</name>
<reference evidence="4 5" key="1">
    <citation type="submission" date="2023-01" db="EMBL/GenBank/DDBJ databases">
        <authorList>
            <person name="Kreplak J."/>
        </authorList>
    </citation>
    <scope>NUCLEOTIDE SEQUENCE [LARGE SCALE GENOMIC DNA]</scope>
</reference>
<feature type="region of interest" description="Disordered" evidence="2">
    <location>
        <begin position="267"/>
        <end position="288"/>
    </location>
</feature>
<dbReference type="SUPFAM" id="SSF52540">
    <property type="entry name" value="P-loop containing nucleoside triphosphate hydrolases"/>
    <property type="match status" value="1"/>
</dbReference>
<accession>A0AAV0ZUA5</accession>
<gene>
    <name evidence="4" type="ORF">VFH_III019080</name>
</gene>
<keyword evidence="5" id="KW-1185">Reference proteome</keyword>
<evidence type="ECO:0000256" key="1">
    <source>
        <dbReference type="PROSITE-ProRule" id="PRU01251"/>
    </source>
</evidence>
<evidence type="ECO:0000259" key="3">
    <source>
        <dbReference type="PROSITE" id="PS51903"/>
    </source>
</evidence>
<dbReference type="InterPro" id="IPR051650">
    <property type="entry name" value="SL_signaling_regulator"/>
</dbReference>
<feature type="domain" description="Clp R" evidence="3">
    <location>
        <begin position="10"/>
        <end position="174"/>
    </location>
</feature>
<proteinExistence type="predicted"/>
<organism evidence="4 5">
    <name type="scientific">Vicia faba</name>
    <name type="common">Broad bean</name>
    <name type="synonym">Faba vulgaris</name>
    <dbReference type="NCBI Taxonomy" id="3906"/>
    <lineage>
        <taxon>Eukaryota</taxon>
        <taxon>Viridiplantae</taxon>
        <taxon>Streptophyta</taxon>
        <taxon>Embryophyta</taxon>
        <taxon>Tracheophyta</taxon>
        <taxon>Spermatophyta</taxon>
        <taxon>Magnoliopsida</taxon>
        <taxon>eudicotyledons</taxon>
        <taxon>Gunneridae</taxon>
        <taxon>Pentapetalae</taxon>
        <taxon>rosids</taxon>
        <taxon>fabids</taxon>
        <taxon>Fabales</taxon>
        <taxon>Fabaceae</taxon>
        <taxon>Papilionoideae</taxon>
        <taxon>50 kb inversion clade</taxon>
        <taxon>NPAAA clade</taxon>
        <taxon>Hologalegina</taxon>
        <taxon>IRL clade</taxon>
        <taxon>Fabeae</taxon>
        <taxon>Vicia</taxon>
    </lineage>
</organism>
<evidence type="ECO:0000313" key="5">
    <source>
        <dbReference type="Proteomes" id="UP001157006"/>
    </source>
</evidence>
<dbReference type="Gene3D" id="3.40.50.300">
    <property type="entry name" value="P-loop containing nucleotide triphosphate hydrolases"/>
    <property type="match status" value="1"/>
</dbReference>
<dbReference type="EMBL" id="OX451738">
    <property type="protein sequence ID" value="CAI8601975.1"/>
    <property type="molecule type" value="Genomic_DNA"/>
</dbReference>
<feature type="compositionally biased region" description="Low complexity" evidence="2">
    <location>
        <begin position="271"/>
        <end position="283"/>
    </location>
</feature>
<dbReference type="InterPro" id="IPR027417">
    <property type="entry name" value="P-loop_NTPase"/>
</dbReference>